<evidence type="ECO:0000313" key="2">
    <source>
        <dbReference type="Proteomes" id="UP001469553"/>
    </source>
</evidence>
<keyword evidence="2" id="KW-1185">Reference proteome</keyword>
<gene>
    <name evidence="1" type="ORF">AMECASPLE_015736</name>
</gene>
<sequence length="103" mass="11596">MNQDEKLKTISGAADFYCSVIYFNLEDRFCREFNSSFSEGIAVNDHNREKSVKRLIIINQGAQANNTLRAYKKNVLSAEGASMVNERKSLSQIISLPNIASYV</sequence>
<dbReference type="EMBL" id="JAHRIP010001120">
    <property type="protein sequence ID" value="MEQ2280055.1"/>
    <property type="molecule type" value="Genomic_DNA"/>
</dbReference>
<organism evidence="1 2">
    <name type="scientific">Ameca splendens</name>
    <dbReference type="NCBI Taxonomy" id="208324"/>
    <lineage>
        <taxon>Eukaryota</taxon>
        <taxon>Metazoa</taxon>
        <taxon>Chordata</taxon>
        <taxon>Craniata</taxon>
        <taxon>Vertebrata</taxon>
        <taxon>Euteleostomi</taxon>
        <taxon>Actinopterygii</taxon>
        <taxon>Neopterygii</taxon>
        <taxon>Teleostei</taxon>
        <taxon>Neoteleostei</taxon>
        <taxon>Acanthomorphata</taxon>
        <taxon>Ovalentaria</taxon>
        <taxon>Atherinomorphae</taxon>
        <taxon>Cyprinodontiformes</taxon>
        <taxon>Goodeidae</taxon>
        <taxon>Ameca</taxon>
    </lineage>
</organism>
<reference evidence="1 2" key="1">
    <citation type="submission" date="2021-06" db="EMBL/GenBank/DDBJ databases">
        <authorList>
            <person name="Palmer J.M."/>
        </authorList>
    </citation>
    <scope>NUCLEOTIDE SEQUENCE [LARGE SCALE GENOMIC DNA]</scope>
    <source>
        <strain evidence="1 2">AS_MEX2019</strain>
        <tissue evidence="1">Muscle</tissue>
    </source>
</reference>
<evidence type="ECO:0000313" key="1">
    <source>
        <dbReference type="EMBL" id="MEQ2280055.1"/>
    </source>
</evidence>
<protein>
    <submittedName>
        <fullName evidence="1">Uncharacterized protein</fullName>
    </submittedName>
</protein>
<proteinExistence type="predicted"/>
<accession>A0ABV0XF29</accession>
<dbReference type="Proteomes" id="UP001469553">
    <property type="component" value="Unassembled WGS sequence"/>
</dbReference>
<comment type="caution">
    <text evidence="1">The sequence shown here is derived from an EMBL/GenBank/DDBJ whole genome shotgun (WGS) entry which is preliminary data.</text>
</comment>
<name>A0ABV0XF29_9TELE</name>